<evidence type="ECO:0000256" key="3">
    <source>
        <dbReference type="ARBA" id="ARBA00022645"/>
    </source>
</evidence>
<comment type="caution">
    <text evidence="9">The sequence shown here is derived from an EMBL/GenBank/DDBJ whole genome shotgun (WGS) entry which is preliminary data.</text>
</comment>
<dbReference type="Proteomes" id="UP001295794">
    <property type="component" value="Unassembled WGS sequence"/>
</dbReference>
<dbReference type="Gene3D" id="1.10.287.410">
    <property type="match status" value="1"/>
</dbReference>
<keyword evidence="6" id="KW-0325">Glycoprotein</keyword>
<evidence type="ECO:0000313" key="9">
    <source>
        <dbReference type="EMBL" id="CAK5268995.1"/>
    </source>
</evidence>
<evidence type="ECO:0000313" key="10">
    <source>
        <dbReference type="Proteomes" id="UP001295794"/>
    </source>
</evidence>
<dbReference type="Gene3D" id="3.40.50.1820">
    <property type="entry name" value="alpha/beta hydrolase"/>
    <property type="match status" value="1"/>
</dbReference>
<evidence type="ECO:0000256" key="7">
    <source>
        <dbReference type="SAM" id="MobiDB-lite"/>
    </source>
</evidence>
<dbReference type="GO" id="GO:0006508">
    <property type="term" value="P:proteolysis"/>
    <property type="evidence" value="ECO:0007669"/>
    <property type="project" value="UniProtKB-KW"/>
</dbReference>
<reference evidence="9" key="1">
    <citation type="submission" date="2023-11" db="EMBL/GenBank/DDBJ databases">
        <authorList>
            <person name="De Vega J J."/>
            <person name="De Vega J J."/>
        </authorList>
    </citation>
    <scope>NUCLEOTIDE SEQUENCE</scope>
</reference>
<keyword evidence="4" id="KW-0645">Protease</keyword>
<dbReference type="PANTHER" id="PTHR11802:SF113">
    <property type="entry name" value="SERINE CARBOXYPEPTIDASE CTSA-4.1"/>
    <property type="match status" value="1"/>
</dbReference>
<keyword evidence="8" id="KW-1133">Transmembrane helix</keyword>
<dbReference type="SUPFAM" id="SSF53474">
    <property type="entry name" value="alpha/beta-Hydrolases"/>
    <property type="match status" value="1"/>
</dbReference>
<dbReference type="EC" id="3.4.16.5" evidence="2"/>
<dbReference type="PRINTS" id="PR00724">
    <property type="entry name" value="CRBOXYPTASEC"/>
</dbReference>
<sequence>MSEAEPDSTTPLLPSTHPASKRESTRHLTRLLLLACAGLLVCGGVFVAWLHLSRGGPPPFFSHIAQPRGLCAGVNGPSVSHAGHIGLAGDSDADPKRSFFWYFEAENDAASAPIILTVGGGPGVTGLLNPMVASGPCLITANGTVPNPNRWTEHMNLLALDHPIGAGFSYGTHVDNSRKAAFDVYDFLQKFFRLYPQLAKNPLVVSGGSYGGTYVPHIATVIHEQNLLVAQRKGQPGAVHINLESMMLVNPFTSARSHFTWLLHYRCHHVKHMYNTTTCDELYTNVLPRCLDAIDYAYQVPHWDIDRRVAASDICGDLDQADTHGVLLEDVRRMCEDPTQRPCLGPTFPWLSAFFNEAHVREELDVPASLEFIALAQDVPQAFGLSGDVLQEAHLLYTPLLEAGIRLLHFVGKQDANCAWPGVLSFLKEIQSPYQADFRDAPDVPWPTAEGATVRVIGPGAGSFTYILVEEAGHSVSVLFVGVSTRDSFRQGPQGPTCPFQAHRRALDTEHTLCLITYVVPRLLAWLRGLSWNVT</sequence>
<accession>A0AAD2H5B8</accession>
<keyword evidence="3" id="KW-0121">Carboxypeptidase</keyword>
<proteinExistence type="inferred from homology"/>
<keyword evidence="8" id="KW-0812">Transmembrane</keyword>
<dbReference type="PANTHER" id="PTHR11802">
    <property type="entry name" value="SERINE PROTEASE FAMILY S10 SERINE CARBOXYPEPTIDASE"/>
    <property type="match status" value="1"/>
</dbReference>
<evidence type="ECO:0000256" key="1">
    <source>
        <dbReference type="ARBA" id="ARBA00009431"/>
    </source>
</evidence>
<organism evidence="9 10">
    <name type="scientific">Mycena citricolor</name>
    <dbReference type="NCBI Taxonomy" id="2018698"/>
    <lineage>
        <taxon>Eukaryota</taxon>
        <taxon>Fungi</taxon>
        <taxon>Dikarya</taxon>
        <taxon>Basidiomycota</taxon>
        <taxon>Agaricomycotina</taxon>
        <taxon>Agaricomycetes</taxon>
        <taxon>Agaricomycetidae</taxon>
        <taxon>Agaricales</taxon>
        <taxon>Marasmiineae</taxon>
        <taxon>Mycenaceae</taxon>
        <taxon>Mycena</taxon>
    </lineage>
</organism>
<dbReference type="InterPro" id="IPR001563">
    <property type="entry name" value="Peptidase_S10"/>
</dbReference>
<comment type="similarity">
    <text evidence="1">Belongs to the peptidase S10 family.</text>
</comment>
<dbReference type="GO" id="GO:0004185">
    <property type="term" value="F:serine-type carboxypeptidase activity"/>
    <property type="evidence" value="ECO:0007669"/>
    <property type="project" value="UniProtKB-EC"/>
</dbReference>
<evidence type="ECO:0000256" key="5">
    <source>
        <dbReference type="ARBA" id="ARBA00022801"/>
    </source>
</evidence>
<name>A0AAD2H5B8_9AGAR</name>
<evidence type="ECO:0000256" key="2">
    <source>
        <dbReference type="ARBA" id="ARBA00012446"/>
    </source>
</evidence>
<gene>
    <name evidence="9" type="ORF">MYCIT1_LOCUS12388</name>
</gene>
<feature type="transmembrane region" description="Helical" evidence="8">
    <location>
        <begin position="31"/>
        <end position="52"/>
    </location>
</feature>
<dbReference type="Pfam" id="PF00450">
    <property type="entry name" value="Peptidase_S10"/>
    <property type="match status" value="1"/>
</dbReference>
<dbReference type="AlphaFoldDB" id="A0AAD2H5B8"/>
<dbReference type="EMBL" id="CAVNYO010000138">
    <property type="protein sequence ID" value="CAK5268995.1"/>
    <property type="molecule type" value="Genomic_DNA"/>
</dbReference>
<evidence type="ECO:0000256" key="8">
    <source>
        <dbReference type="SAM" id="Phobius"/>
    </source>
</evidence>
<evidence type="ECO:0000256" key="4">
    <source>
        <dbReference type="ARBA" id="ARBA00022670"/>
    </source>
</evidence>
<feature type="region of interest" description="Disordered" evidence="7">
    <location>
        <begin position="1"/>
        <end position="21"/>
    </location>
</feature>
<evidence type="ECO:0000256" key="6">
    <source>
        <dbReference type="ARBA" id="ARBA00023180"/>
    </source>
</evidence>
<dbReference type="InterPro" id="IPR029058">
    <property type="entry name" value="AB_hydrolase_fold"/>
</dbReference>
<keyword evidence="10" id="KW-1185">Reference proteome</keyword>
<protein>
    <recommendedName>
        <fullName evidence="2">carboxypeptidase C</fullName>
        <ecNumber evidence="2">3.4.16.5</ecNumber>
    </recommendedName>
</protein>
<keyword evidence="5" id="KW-0378">Hydrolase</keyword>
<keyword evidence="8" id="KW-0472">Membrane</keyword>